<evidence type="ECO:0000256" key="1">
    <source>
        <dbReference type="SAM" id="MobiDB-lite"/>
    </source>
</evidence>
<protein>
    <submittedName>
        <fullName evidence="2">Uncharacterized protein</fullName>
    </submittedName>
</protein>
<feature type="region of interest" description="Disordered" evidence="1">
    <location>
        <begin position="1"/>
        <end position="23"/>
    </location>
</feature>
<accession>A0A484ALR2</accession>
<comment type="caution">
    <text evidence="2">The sequence shown here is derived from an EMBL/GenBank/DDBJ whole genome shotgun (WGS) entry which is preliminary data.</text>
</comment>
<evidence type="ECO:0000313" key="3">
    <source>
        <dbReference type="Proteomes" id="UP000295192"/>
    </source>
</evidence>
<evidence type="ECO:0000313" key="2">
    <source>
        <dbReference type="EMBL" id="TDG38089.1"/>
    </source>
</evidence>
<dbReference type="STRING" id="7232.A0A484ALR2"/>
<reference evidence="2 3" key="1">
    <citation type="journal article" date="2019" name="J. Hered.">
        <title>An Improved Genome Assembly for Drosophila navojoa, the Basal Species in the mojavensis Cluster.</title>
        <authorList>
            <person name="Vanderlinde T."/>
            <person name="Dupim E.G."/>
            <person name="Nazario-Yepiz N.O."/>
            <person name="Carvalho A.B."/>
        </authorList>
    </citation>
    <scope>NUCLEOTIDE SEQUENCE [LARGE SCALE GENOMIC DNA]</scope>
    <source>
        <strain evidence="2">Navoj_Jal97</strain>
        <tissue evidence="2">Whole organism</tissue>
    </source>
</reference>
<dbReference type="EMBL" id="LSRL02012848">
    <property type="protein sequence ID" value="TDG38089.1"/>
    <property type="molecule type" value="Genomic_DNA"/>
</dbReference>
<name>A0A484ALR2_DRONA</name>
<dbReference type="Proteomes" id="UP000295192">
    <property type="component" value="Unassembled WGS sequence"/>
</dbReference>
<dbReference type="AlphaFoldDB" id="A0A484ALR2"/>
<gene>
    <name evidence="2" type="ORF">AWZ03_015489</name>
</gene>
<sequence>YYDHLRAVSPVPRRRTPKTTSLYDEPEFTTTRPSRINYDVDYKTVPTRYSDLDSDLKTTKRTTTTETWVPLTTHIYHTPFHTYYYKATPYSSYTYRYADDMYNYNYVDDYKRYATTTTKTTSKNVDALDLSSSSKFDYSSYVDKCSKIHKQLEEVNKWVSEAESKIKNEED</sequence>
<feature type="non-terminal residue" evidence="2">
    <location>
        <position position="171"/>
    </location>
</feature>
<proteinExistence type="predicted"/>
<feature type="non-terminal residue" evidence="2">
    <location>
        <position position="1"/>
    </location>
</feature>
<keyword evidence="3" id="KW-1185">Reference proteome</keyword>
<organism evidence="2 3">
    <name type="scientific">Drosophila navojoa</name>
    <name type="common">Fruit fly</name>
    <dbReference type="NCBI Taxonomy" id="7232"/>
    <lineage>
        <taxon>Eukaryota</taxon>
        <taxon>Metazoa</taxon>
        <taxon>Ecdysozoa</taxon>
        <taxon>Arthropoda</taxon>
        <taxon>Hexapoda</taxon>
        <taxon>Insecta</taxon>
        <taxon>Pterygota</taxon>
        <taxon>Neoptera</taxon>
        <taxon>Endopterygota</taxon>
        <taxon>Diptera</taxon>
        <taxon>Brachycera</taxon>
        <taxon>Muscomorpha</taxon>
        <taxon>Ephydroidea</taxon>
        <taxon>Drosophilidae</taxon>
        <taxon>Drosophila</taxon>
    </lineage>
</organism>